<dbReference type="GO" id="GO:0012505">
    <property type="term" value="C:endomembrane system"/>
    <property type="evidence" value="ECO:0007669"/>
    <property type="project" value="UniProtKB-SubCell"/>
</dbReference>
<evidence type="ECO:0000256" key="3">
    <source>
        <dbReference type="ARBA" id="ARBA00022448"/>
    </source>
</evidence>
<dbReference type="AlphaFoldDB" id="A0A8B9T2J0"/>
<dbReference type="GO" id="GO:0006886">
    <property type="term" value="P:intracellular protein transport"/>
    <property type="evidence" value="ECO:0007669"/>
    <property type="project" value="InterPro"/>
</dbReference>
<reference evidence="8" key="3">
    <citation type="submission" date="2025-09" db="UniProtKB">
        <authorList>
            <consortium name="Ensembl"/>
        </authorList>
    </citation>
    <scope>IDENTIFICATION</scope>
</reference>
<dbReference type="GO" id="GO:0016192">
    <property type="term" value="P:vesicle-mediated transport"/>
    <property type="evidence" value="ECO:0007669"/>
    <property type="project" value="InterPro"/>
</dbReference>
<dbReference type="Proteomes" id="UP000694400">
    <property type="component" value="Chromosome 26"/>
</dbReference>
<evidence type="ECO:0000313" key="9">
    <source>
        <dbReference type="Proteomes" id="UP000694400"/>
    </source>
</evidence>
<keyword evidence="5" id="KW-0472">Membrane</keyword>
<reference evidence="8" key="2">
    <citation type="submission" date="2025-08" db="UniProtKB">
        <authorList>
            <consortium name="Ensembl"/>
        </authorList>
    </citation>
    <scope>IDENTIFICATION</scope>
</reference>
<feature type="region of interest" description="Disordered" evidence="6">
    <location>
        <begin position="154"/>
        <end position="175"/>
    </location>
</feature>
<comment type="similarity">
    <text evidence="2">Belongs to the adaptor complexes large subunit family.</text>
</comment>
<accession>A0A8B9T2J0</accession>
<comment type="subcellular location">
    <subcellularLocation>
        <location evidence="1">Endomembrane system</location>
        <topology evidence="1">Peripheral membrane protein</topology>
    </subcellularLocation>
</comment>
<dbReference type="SUPFAM" id="SSF48371">
    <property type="entry name" value="ARM repeat"/>
    <property type="match status" value="1"/>
</dbReference>
<evidence type="ECO:0000256" key="2">
    <source>
        <dbReference type="ARBA" id="ARBA00006613"/>
    </source>
</evidence>
<evidence type="ECO:0000256" key="1">
    <source>
        <dbReference type="ARBA" id="ARBA00004184"/>
    </source>
</evidence>
<dbReference type="Ensembl" id="ENSAPLT00020015940.1">
    <property type="protein sequence ID" value="ENSAPLP00020014799.1"/>
    <property type="gene ID" value="ENSAPLG00020010754.1"/>
</dbReference>
<name>A0A8B9T2J0_ANAPL</name>
<dbReference type="GO" id="GO:0030117">
    <property type="term" value="C:membrane coat"/>
    <property type="evidence" value="ECO:0007669"/>
    <property type="project" value="InterPro"/>
</dbReference>
<reference evidence="8" key="1">
    <citation type="submission" date="2019-08" db="EMBL/GenBank/DDBJ databases">
        <title>Three high-quality genomes provides insights into domestication of ducks.</title>
        <authorList>
            <person name="Hou Z.C."/>
            <person name="Zhu F."/>
            <person name="Yin Z.T."/>
            <person name="Zhang F."/>
        </authorList>
    </citation>
    <scope>NUCLEOTIDE SEQUENCE [LARGE SCALE GENOMIC DNA]</scope>
</reference>
<evidence type="ECO:0000256" key="5">
    <source>
        <dbReference type="ARBA" id="ARBA00023136"/>
    </source>
</evidence>
<dbReference type="PANTHER" id="PTHR11134">
    <property type="entry name" value="ADAPTOR COMPLEX SUBUNIT BETA FAMILY MEMBER"/>
    <property type="match status" value="1"/>
</dbReference>
<dbReference type="InterPro" id="IPR002553">
    <property type="entry name" value="Clathrin/coatomer_adapt-like_N"/>
</dbReference>
<feature type="compositionally biased region" description="Low complexity" evidence="6">
    <location>
        <begin position="225"/>
        <end position="239"/>
    </location>
</feature>
<keyword evidence="4" id="KW-0653">Protein transport</keyword>
<evidence type="ECO:0000313" key="8">
    <source>
        <dbReference type="Ensembl" id="ENSAPLP00020014799.1"/>
    </source>
</evidence>
<proteinExistence type="inferred from homology"/>
<feature type="region of interest" description="Disordered" evidence="6">
    <location>
        <begin position="195"/>
        <end position="271"/>
    </location>
</feature>
<organism evidence="8 9">
    <name type="scientific">Anas platyrhynchos</name>
    <name type="common">Mallard</name>
    <name type="synonym">Anas boschas</name>
    <dbReference type="NCBI Taxonomy" id="8839"/>
    <lineage>
        <taxon>Eukaryota</taxon>
        <taxon>Metazoa</taxon>
        <taxon>Chordata</taxon>
        <taxon>Craniata</taxon>
        <taxon>Vertebrata</taxon>
        <taxon>Euteleostomi</taxon>
        <taxon>Archelosauria</taxon>
        <taxon>Archosauria</taxon>
        <taxon>Dinosauria</taxon>
        <taxon>Saurischia</taxon>
        <taxon>Theropoda</taxon>
        <taxon>Coelurosauria</taxon>
        <taxon>Aves</taxon>
        <taxon>Neognathae</taxon>
        <taxon>Galloanserae</taxon>
        <taxon>Anseriformes</taxon>
        <taxon>Anatidae</taxon>
        <taxon>Anatinae</taxon>
        <taxon>Anas</taxon>
    </lineage>
</organism>
<dbReference type="InterPro" id="IPR016024">
    <property type="entry name" value="ARM-type_fold"/>
</dbReference>
<feature type="domain" description="Clathrin/coatomer adaptor adaptin-like N-terminal" evidence="7">
    <location>
        <begin position="25"/>
        <end position="151"/>
    </location>
</feature>
<dbReference type="InterPro" id="IPR011989">
    <property type="entry name" value="ARM-like"/>
</dbReference>
<dbReference type="Pfam" id="PF01602">
    <property type="entry name" value="Adaptin_N"/>
    <property type="match status" value="1"/>
</dbReference>
<evidence type="ECO:0000256" key="6">
    <source>
        <dbReference type="SAM" id="MobiDB-lite"/>
    </source>
</evidence>
<evidence type="ECO:0000259" key="7">
    <source>
        <dbReference type="Pfam" id="PF01602"/>
    </source>
</evidence>
<dbReference type="InterPro" id="IPR026739">
    <property type="entry name" value="AP_beta"/>
</dbReference>
<sequence length="289" mass="30159">MPYLGGEEALRDLRRALGNPHVQADPLRYRAAVLRVVRLMTQGADVSGLFAEMVKAGAAADVVQKKLVHLYVRAHAPRLPRLALLAVNTLRTDCADPSPAVRGLALRSLCSLRVPGAQEYVRQPLLNGLRDPASYVRRAAVLGCAKVHELQGDAEVGEWGPGGGGGRRGHGAVPAGSGRGAAFGFGCRRCPGERAVQPAAGPGPHRGGELPQGSGRDPAEGGGSSSSTNPSPITSSTGGFPAVPRCWEPRSGARRLSCRRSGCPGAPVRPGEAIQDRAACPKTRFVLRS</sequence>
<protein>
    <recommendedName>
        <fullName evidence="7">Clathrin/coatomer adaptor adaptin-like N-terminal domain-containing protein</fullName>
    </recommendedName>
</protein>
<evidence type="ECO:0000256" key="4">
    <source>
        <dbReference type="ARBA" id="ARBA00022927"/>
    </source>
</evidence>
<keyword evidence="3" id="KW-0813">Transport</keyword>
<dbReference type="Gene3D" id="1.25.10.10">
    <property type="entry name" value="Leucine-rich Repeat Variant"/>
    <property type="match status" value="1"/>
</dbReference>